<organism evidence="1 2">
    <name type="scientific">[Clostridium] leptum</name>
    <dbReference type="NCBI Taxonomy" id="1535"/>
    <lineage>
        <taxon>Bacteria</taxon>
        <taxon>Bacillati</taxon>
        <taxon>Bacillota</taxon>
        <taxon>Clostridia</taxon>
        <taxon>Eubacteriales</taxon>
        <taxon>Oscillospiraceae</taxon>
        <taxon>Oscillospiraceae incertae sedis</taxon>
    </lineage>
</organism>
<reference evidence="1 2" key="1">
    <citation type="submission" date="2018-08" db="EMBL/GenBank/DDBJ databases">
        <title>A genome reference for cultivated species of the human gut microbiota.</title>
        <authorList>
            <person name="Zou Y."/>
            <person name="Xue W."/>
            <person name="Luo G."/>
        </authorList>
    </citation>
    <scope>NUCLEOTIDE SEQUENCE [LARGE SCALE GENOMIC DNA]</scope>
    <source>
        <strain evidence="1 2">AF28-26</strain>
    </source>
</reference>
<dbReference type="Proteomes" id="UP000284751">
    <property type="component" value="Unassembled WGS sequence"/>
</dbReference>
<sequence length="81" mass="9423">MAVIKTQFTLRLDVVIHCKIQKITQEENRSLTNMIDHLIKREIKCYEKENGEIAVTEEDYGIKQSKKAGVEVLCKEVPQLY</sequence>
<dbReference type="EMBL" id="QRTC01000019">
    <property type="protein sequence ID" value="RGQ41319.1"/>
    <property type="molecule type" value="Genomic_DNA"/>
</dbReference>
<dbReference type="AlphaFoldDB" id="A0A412AXV4"/>
<comment type="caution">
    <text evidence="1">The sequence shown here is derived from an EMBL/GenBank/DDBJ whole genome shotgun (WGS) entry which is preliminary data.</text>
</comment>
<proteinExistence type="predicted"/>
<evidence type="ECO:0000313" key="1">
    <source>
        <dbReference type="EMBL" id="RGQ41319.1"/>
    </source>
</evidence>
<protein>
    <submittedName>
        <fullName evidence="1">Uncharacterized protein</fullName>
    </submittedName>
</protein>
<accession>A0A412AXV4</accession>
<evidence type="ECO:0000313" key="2">
    <source>
        <dbReference type="Proteomes" id="UP000284751"/>
    </source>
</evidence>
<gene>
    <name evidence="1" type="ORF">DWY99_06340</name>
</gene>
<name>A0A412AXV4_9FIRM</name>